<dbReference type="GO" id="GO:0008270">
    <property type="term" value="F:zinc ion binding"/>
    <property type="evidence" value="ECO:0007669"/>
    <property type="project" value="UniProtKB-KW"/>
</dbReference>
<evidence type="ECO:0000256" key="3">
    <source>
        <dbReference type="ARBA" id="ARBA00022833"/>
    </source>
</evidence>
<dbReference type="GO" id="GO:0000785">
    <property type="term" value="C:chromatin"/>
    <property type="evidence" value="ECO:0007669"/>
    <property type="project" value="TreeGrafter"/>
</dbReference>
<dbReference type="Gene3D" id="3.30.40.10">
    <property type="entry name" value="Zinc/RING finger domain, C3HC4 (zinc finger)"/>
    <property type="match status" value="1"/>
</dbReference>
<gene>
    <name evidence="6" type="ORF">JTE90_018098</name>
</gene>
<comment type="caution">
    <text evidence="6">The sequence shown here is derived from an EMBL/GenBank/DDBJ whole genome shotgun (WGS) entry which is preliminary data.</text>
</comment>
<evidence type="ECO:0000256" key="2">
    <source>
        <dbReference type="ARBA" id="ARBA00022771"/>
    </source>
</evidence>
<evidence type="ECO:0000256" key="4">
    <source>
        <dbReference type="PROSITE-ProRule" id="PRU00452"/>
    </source>
</evidence>
<dbReference type="InterPro" id="IPR004181">
    <property type="entry name" value="Znf_MIZ"/>
</dbReference>
<keyword evidence="3" id="KW-0862">Zinc</keyword>
<feature type="domain" description="SP-RING-type" evidence="5">
    <location>
        <begin position="257"/>
        <end position="338"/>
    </location>
</feature>
<evidence type="ECO:0000256" key="1">
    <source>
        <dbReference type="ARBA" id="ARBA00022723"/>
    </source>
</evidence>
<dbReference type="AlphaFoldDB" id="A0AAV6UF73"/>
<proteinExistence type="predicted"/>
<dbReference type="Gene3D" id="1.10.720.30">
    <property type="entry name" value="SAP domain"/>
    <property type="match status" value="1"/>
</dbReference>
<dbReference type="PROSITE" id="PS51044">
    <property type="entry name" value="ZF_SP_RING"/>
    <property type="match status" value="1"/>
</dbReference>
<dbReference type="EMBL" id="JAFNEN010000434">
    <property type="protein sequence ID" value="KAG8183052.1"/>
    <property type="molecule type" value="Genomic_DNA"/>
</dbReference>
<dbReference type="InterPro" id="IPR013083">
    <property type="entry name" value="Znf_RING/FYVE/PHD"/>
</dbReference>
<accession>A0AAV6UF73</accession>
<keyword evidence="2 4" id="KW-0863">Zinc-finger</keyword>
<keyword evidence="7" id="KW-1185">Reference proteome</keyword>
<sequence length="370" mass="43596">MNPCISEVFSVRDLHLVTDFKSIKKKVLKFRVDELVQLLVFLKMDYMGLKSILQERILEYLKKIVEENVPDISLQQKIDELYELTKLPLRKHSHLVGPWHDAETFPMFSEIRQLVVSRKFDLANGQQSVSFTLTPHLINKILKGKQADGTFRFEIQLNVWNCEMREDVWNDVFLSIEVNKKPIDVLHPSPHLIYLTQYCQLKEFFKNRIIISSSRPQSLTNYAFSLCIVKRRFPFEVIEDTPVKTVDNDTANLLLKQLEDQVERGYKLYLTCPITKSVIVWPCRSVKCTHPEVFDLLTFLNAQQYYLQWKCPVCRKIITYQDIVMDKFLKEHLDKGLFKFAFYKRRNNTKFTDNIDGGIQCEVELIAIED</sequence>
<dbReference type="GO" id="GO:0061665">
    <property type="term" value="F:SUMO ligase activity"/>
    <property type="evidence" value="ECO:0007669"/>
    <property type="project" value="TreeGrafter"/>
</dbReference>
<dbReference type="Proteomes" id="UP000827092">
    <property type="component" value="Unassembled WGS sequence"/>
</dbReference>
<evidence type="ECO:0000259" key="5">
    <source>
        <dbReference type="PROSITE" id="PS51044"/>
    </source>
</evidence>
<evidence type="ECO:0000313" key="6">
    <source>
        <dbReference type="EMBL" id="KAG8183052.1"/>
    </source>
</evidence>
<evidence type="ECO:0000313" key="7">
    <source>
        <dbReference type="Proteomes" id="UP000827092"/>
    </source>
</evidence>
<organism evidence="6 7">
    <name type="scientific">Oedothorax gibbosus</name>
    <dbReference type="NCBI Taxonomy" id="931172"/>
    <lineage>
        <taxon>Eukaryota</taxon>
        <taxon>Metazoa</taxon>
        <taxon>Ecdysozoa</taxon>
        <taxon>Arthropoda</taxon>
        <taxon>Chelicerata</taxon>
        <taxon>Arachnida</taxon>
        <taxon>Araneae</taxon>
        <taxon>Araneomorphae</taxon>
        <taxon>Entelegynae</taxon>
        <taxon>Araneoidea</taxon>
        <taxon>Linyphiidae</taxon>
        <taxon>Erigoninae</taxon>
        <taxon>Oedothorax</taxon>
    </lineage>
</organism>
<dbReference type="GO" id="GO:0016925">
    <property type="term" value="P:protein sumoylation"/>
    <property type="evidence" value="ECO:0007669"/>
    <property type="project" value="TreeGrafter"/>
</dbReference>
<dbReference type="Pfam" id="PF02891">
    <property type="entry name" value="zf-MIZ"/>
    <property type="match status" value="1"/>
</dbReference>
<dbReference type="SUPFAM" id="SSF68906">
    <property type="entry name" value="SAP domain"/>
    <property type="match status" value="1"/>
</dbReference>
<protein>
    <recommendedName>
        <fullName evidence="5">SP-RING-type domain-containing protein</fullName>
    </recommendedName>
</protein>
<dbReference type="PANTHER" id="PTHR10782">
    <property type="entry name" value="ZINC FINGER MIZ DOMAIN-CONTAINING PROTEIN"/>
    <property type="match status" value="1"/>
</dbReference>
<dbReference type="PANTHER" id="PTHR10782:SF4">
    <property type="entry name" value="TONALLI, ISOFORM E"/>
    <property type="match status" value="1"/>
</dbReference>
<dbReference type="SUPFAM" id="SSF57850">
    <property type="entry name" value="RING/U-box"/>
    <property type="match status" value="1"/>
</dbReference>
<name>A0AAV6UF73_9ARAC</name>
<dbReference type="InterPro" id="IPR036361">
    <property type="entry name" value="SAP_dom_sf"/>
</dbReference>
<dbReference type="CDD" id="cd16650">
    <property type="entry name" value="SP-RING_PIAS-like"/>
    <property type="match status" value="1"/>
</dbReference>
<reference evidence="6 7" key="1">
    <citation type="journal article" date="2022" name="Nat. Ecol. Evol.">
        <title>A masculinizing supergene underlies an exaggerated male reproductive morph in a spider.</title>
        <authorList>
            <person name="Hendrickx F."/>
            <person name="De Corte Z."/>
            <person name="Sonet G."/>
            <person name="Van Belleghem S.M."/>
            <person name="Kostlbacher S."/>
            <person name="Vangestel C."/>
        </authorList>
    </citation>
    <scope>NUCLEOTIDE SEQUENCE [LARGE SCALE GENOMIC DNA]</scope>
    <source>
        <strain evidence="6">W744_W776</strain>
    </source>
</reference>
<keyword evidence="1" id="KW-0479">Metal-binding</keyword>